<gene>
    <name evidence="1" type="ORF">llap_6363</name>
</gene>
<organism evidence="1 2">
    <name type="scientific">Limosa lapponica baueri</name>
    <dbReference type="NCBI Taxonomy" id="1758121"/>
    <lineage>
        <taxon>Eukaryota</taxon>
        <taxon>Metazoa</taxon>
        <taxon>Chordata</taxon>
        <taxon>Craniata</taxon>
        <taxon>Vertebrata</taxon>
        <taxon>Euteleostomi</taxon>
        <taxon>Archelosauria</taxon>
        <taxon>Archosauria</taxon>
        <taxon>Dinosauria</taxon>
        <taxon>Saurischia</taxon>
        <taxon>Theropoda</taxon>
        <taxon>Coelurosauria</taxon>
        <taxon>Aves</taxon>
        <taxon>Neognathae</taxon>
        <taxon>Neoaves</taxon>
        <taxon>Charadriiformes</taxon>
        <taxon>Scolopacidae</taxon>
        <taxon>Limosa</taxon>
    </lineage>
</organism>
<name>A0A2I0UBG0_LIMLA</name>
<dbReference type="AlphaFoldDB" id="A0A2I0UBG0"/>
<accession>A0A2I0UBG0</accession>
<reference evidence="2" key="1">
    <citation type="submission" date="2017-11" db="EMBL/GenBank/DDBJ databases">
        <authorList>
            <person name="Lima N.C."/>
            <person name="Parody-Merino A.M."/>
            <person name="Battley P.F."/>
            <person name="Fidler A.E."/>
            <person name="Prosdocimi F."/>
        </authorList>
    </citation>
    <scope>NUCLEOTIDE SEQUENCE [LARGE SCALE GENOMIC DNA]</scope>
</reference>
<protein>
    <submittedName>
        <fullName evidence="1">Uncharacterized protein</fullName>
    </submittedName>
</protein>
<evidence type="ECO:0000313" key="2">
    <source>
        <dbReference type="Proteomes" id="UP000233556"/>
    </source>
</evidence>
<reference evidence="2" key="2">
    <citation type="submission" date="2017-12" db="EMBL/GenBank/DDBJ databases">
        <title>Genome sequence of the Bar-tailed Godwit (Limosa lapponica baueri).</title>
        <authorList>
            <person name="Lima N.C.B."/>
            <person name="Parody-Merino A.M."/>
            <person name="Battley P.F."/>
            <person name="Fidler A.E."/>
            <person name="Prosdocimi F."/>
        </authorList>
    </citation>
    <scope>NUCLEOTIDE SEQUENCE [LARGE SCALE GENOMIC DNA]</scope>
</reference>
<dbReference type="Proteomes" id="UP000233556">
    <property type="component" value="Unassembled WGS sequence"/>
</dbReference>
<dbReference type="EMBL" id="KZ505912">
    <property type="protein sequence ID" value="PKU43341.1"/>
    <property type="molecule type" value="Genomic_DNA"/>
</dbReference>
<proteinExistence type="predicted"/>
<keyword evidence="2" id="KW-1185">Reference proteome</keyword>
<evidence type="ECO:0000313" key="1">
    <source>
        <dbReference type="EMBL" id="PKU43341.1"/>
    </source>
</evidence>
<sequence>MQRLRGFPLQLRFATDDIFIVSDITKLFISSSKETMYYIAQKRHGVFCSWKPIFILSVHLVQLLPISFPPVSLENLPHDCGVFDGEGLATFQAESPRRETAEAPPLSGAEHPVYMSLTLGLRLLLRMLASTLVQANEMIEDKVEAKKCDVHPENEPGSREDTY</sequence>